<dbReference type="Proteomes" id="UP000316621">
    <property type="component" value="Chromosome 5"/>
</dbReference>
<evidence type="ECO:0000256" key="5">
    <source>
        <dbReference type="ARBA" id="ARBA00022597"/>
    </source>
</evidence>
<feature type="transmembrane region" description="Helical" evidence="10">
    <location>
        <begin position="132"/>
        <end position="153"/>
    </location>
</feature>
<dbReference type="InterPro" id="IPR047664">
    <property type="entry name" value="SWEET"/>
</dbReference>
<dbReference type="AlphaFoldDB" id="A0A4Y7JGP0"/>
<proteinExistence type="inferred from homology"/>
<name>A0A4Y7JGP0_PAPSO</name>
<comment type="similarity">
    <text evidence="2 10">Belongs to the SWEET sugar transporter family.</text>
</comment>
<keyword evidence="8 10" id="KW-1133">Transmembrane helix</keyword>
<protein>
    <recommendedName>
        <fullName evidence="10">Bidirectional sugar transporter SWEET</fullName>
    </recommendedName>
</protein>
<evidence type="ECO:0000256" key="9">
    <source>
        <dbReference type="ARBA" id="ARBA00023136"/>
    </source>
</evidence>
<evidence type="ECO:0000313" key="11">
    <source>
        <dbReference type="EMBL" id="RZC60263.1"/>
    </source>
</evidence>
<evidence type="ECO:0000256" key="3">
    <source>
        <dbReference type="ARBA" id="ARBA00022448"/>
    </source>
</evidence>
<keyword evidence="4" id="KW-1003">Cell membrane</keyword>
<evidence type="ECO:0000256" key="1">
    <source>
        <dbReference type="ARBA" id="ARBA00004651"/>
    </source>
</evidence>
<evidence type="ECO:0000256" key="6">
    <source>
        <dbReference type="ARBA" id="ARBA00022692"/>
    </source>
</evidence>
<dbReference type="GO" id="GO:0051119">
    <property type="term" value="F:sugar transmembrane transporter activity"/>
    <property type="evidence" value="ECO:0007669"/>
    <property type="project" value="InterPro"/>
</dbReference>
<dbReference type="EMBL" id="CM010719">
    <property type="protein sequence ID" value="RZC60263.1"/>
    <property type="molecule type" value="Genomic_DNA"/>
</dbReference>
<reference evidence="11 12" key="1">
    <citation type="journal article" date="2018" name="Science">
        <title>The opium poppy genome and morphinan production.</title>
        <authorList>
            <person name="Guo L."/>
            <person name="Winzer T."/>
            <person name="Yang X."/>
            <person name="Li Y."/>
            <person name="Ning Z."/>
            <person name="He Z."/>
            <person name="Teodor R."/>
            <person name="Lu Y."/>
            <person name="Bowser T.A."/>
            <person name="Graham I.A."/>
            <person name="Ye K."/>
        </authorList>
    </citation>
    <scope>NUCLEOTIDE SEQUENCE [LARGE SCALE GENOMIC DNA]</scope>
    <source>
        <strain evidence="12">cv. HN1</strain>
        <tissue evidence="11">Leaves</tissue>
    </source>
</reference>
<evidence type="ECO:0000313" key="12">
    <source>
        <dbReference type="Proteomes" id="UP000316621"/>
    </source>
</evidence>
<evidence type="ECO:0000256" key="10">
    <source>
        <dbReference type="RuleBase" id="RU910715"/>
    </source>
</evidence>
<dbReference type="PANTHER" id="PTHR10791">
    <property type="entry name" value="RAG1-ACTIVATING PROTEIN 1"/>
    <property type="match status" value="1"/>
</dbReference>
<dbReference type="OrthoDB" id="409725at2759"/>
<comment type="function">
    <text evidence="10">Mediates both low-affinity uptake and efflux of sugar across the membrane.</text>
</comment>
<feature type="transmembrane region" description="Helical" evidence="10">
    <location>
        <begin position="12"/>
        <end position="36"/>
    </location>
</feature>
<evidence type="ECO:0000256" key="8">
    <source>
        <dbReference type="ARBA" id="ARBA00022989"/>
    </source>
</evidence>
<comment type="subcellular location">
    <subcellularLocation>
        <location evidence="1 10">Cell membrane</location>
        <topology evidence="1 10">Multi-pass membrane protein</topology>
    </subcellularLocation>
</comment>
<feature type="transmembrane region" description="Helical" evidence="10">
    <location>
        <begin position="193"/>
        <end position="214"/>
    </location>
</feature>
<accession>A0A4Y7JGP0</accession>
<keyword evidence="9 10" id="KW-0472">Membrane</keyword>
<feature type="transmembrane region" description="Helical" evidence="10">
    <location>
        <begin position="165"/>
        <end position="187"/>
    </location>
</feature>
<gene>
    <name evidence="11" type="ORF">C5167_022010</name>
</gene>
<dbReference type="InterPro" id="IPR004316">
    <property type="entry name" value="SWEET_rpt"/>
</dbReference>
<dbReference type="Gramene" id="RZC60263">
    <property type="protein sequence ID" value="RZC60263"/>
    <property type="gene ID" value="C5167_022010"/>
</dbReference>
<keyword evidence="5 10" id="KW-0762">Sugar transport</keyword>
<keyword evidence="3 10" id="KW-0813">Transport</keyword>
<dbReference type="FunFam" id="1.20.1280.290:FF:000003">
    <property type="entry name" value="Bidirectional sugar transporter SWEET"/>
    <property type="match status" value="1"/>
</dbReference>
<feature type="transmembrane region" description="Helical" evidence="10">
    <location>
        <begin position="48"/>
        <end position="66"/>
    </location>
</feature>
<keyword evidence="6 10" id="KW-0812">Transmembrane</keyword>
<dbReference type="Gene3D" id="1.20.1280.290">
    <property type="match status" value="2"/>
</dbReference>
<keyword evidence="12" id="KW-1185">Reference proteome</keyword>
<feature type="transmembrane region" description="Helical" evidence="10">
    <location>
        <begin position="106"/>
        <end position="126"/>
    </location>
</feature>
<dbReference type="Pfam" id="PF03083">
    <property type="entry name" value="MtN3_slv"/>
    <property type="match status" value="2"/>
</dbReference>
<evidence type="ECO:0000256" key="2">
    <source>
        <dbReference type="ARBA" id="ARBA00007809"/>
    </source>
</evidence>
<dbReference type="GO" id="GO:0005886">
    <property type="term" value="C:plasma membrane"/>
    <property type="evidence" value="ECO:0007669"/>
    <property type="project" value="UniProtKB-SubCell"/>
</dbReference>
<dbReference type="PANTHER" id="PTHR10791:SF22">
    <property type="entry name" value="BIDIRECTIONAL SUGAR TRANSPORTER SWEET11"/>
    <property type="match status" value="1"/>
</dbReference>
<evidence type="ECO:0000256" key="4">
    <source>
        <dbReference type="ARBA" id="ARBA00022475"/>
    </source>
</evidence>
<feature type="transmembrane region" description="Helical" evidence="10">
    <location>
        <begin position="72"/>
        <end position="94"/>
    </location>
</feature>
<dbReference type="FunFam" id="1.20.1280.290:FF:000001">
    <property type="entry name" value="Bidirectional sugar transporter SWEET"/>
    <property type="match status" value="1"/>
</dbReference>
<keyword evidence="7" id="KW-0677">Repeat</keyword>
<sequence length="294" mass="33008">MGLFGVQRPLVLIFGLLGNFISLMTYLAPVPTFYRIYKKKTAEGYQSVPYVVALFSSMLWIYYAFIKTDATFLITINSVGCVIETIYIAMYMAYAARKARVQTAKLLLFLNLGVFCLILLLTLLLTKGPNRIKVLGWVCVAFSVCVFAAPLSIMKKVIKTKSVEFMPFYLSLFLTVSAVVWFSYGFLLHDMYIALPNILGFIFGISQMILYAIYRGRKQPKIVEDEVNNVVEISTINASNAATLLNVAKLKEILPDVQIITISNGNIEDVQEQLAKEKSIRGAVLYQPQNVVEV</sequence>
<dbReference type="STRING" id="3469.A0A4Y7JGP0"/>
<dbReference type="OMA" id="VANCVAW"/>
<organism evidence="11 12">
    <name type="scientific">Papaver somniferum</name>
    <name type="common">Opium poppy</name>
    <dbReference type="NCBI Taxonomy" id="3469"/>
    <lineage>
        <taxon>Eukaryota</taxon>
        <taxon>Viridiplantae</taxon>
        <taxon>Streptophyta</taxon>
        <taxon>Embryophyta</taxon>
        <taxon>Tracheophyta</taxon>
        <taxon>Spermatophyta</taxon>
        <taxon>Magnoliopsida</taxon>
        <taxon>Ranunculales</taxon>
        <taxon>Papaveraceae</taxon>
        <taxon>Papaveroideae</taxon>
        <taxon>Papaver</taxon>
    </lineage>
</organism>
<evidence type="ECO:0000256" key="7">
    <source>
        <dbReference type="ARBA" id="ARBA00022737"/>
    </source>
</evidence>